<proteinExistence type="predicted"/>
<organism evidence="1 2">
    <name type="scientific">Oryzias melastigma</name>
    <name type="common">Marine medaka</name>
    <dbReference type="NCBI Taxonomy" id="30732"/>
    <lineage>
        <taxon>Eukaryota</taxon>
        <taxon>Metazoa</taxon>
        <taxon>Chordata</taxon>
        <taxon>Craniata</taxon>
        <taxon>Vertebrata</taxon>
        <taxon>Euteleostomi</taxon>
        <taxon>Actinopterygii</taxon>
        <taxon>Neopterygii</taxon>
        <taxon>Teleostei</taxon>
        <taxon>Neoteleostei</taxon>
        <taxon>Acanthomorphata</taxon>
        <taxon>Ovalentaria</taxon>
        <taxon>Atherinomorphae</taxon>
        <taxon>Beloniformes</taxon>
        <taxon>Adrianichthyidae</taxon>
        <taxon>Oryziinae</taxon>
        <taxon>Oryzias</taxon>
    </lineage>
</organism>
<evidence type="ECO:0000313" key="2">
    <source>
        <dbReference type="Proteomes" id="UP000646548"/>
    </source>
</evidence>
<accession>A0A834KZV8</accession>
<comment type="caution">
    <text evidence="1">The sequence shown here is derived from an EMBL/GenBank/DDBJ whole genome shotgun (WGS) entry which is preliminary data.</text>
</comment>
<dbReference type="EMBL" id="WKFB01000081">
    <property type="protein sequence ID" value="KAF6736765.1"/>
    <property type="molecule type" value="Genomic_DNA"/>
</dbReference>
<sequence>MDRNTPEGLLANVSSSERNAAVTARTCEQRKTDSVSRLQTSLLLRMCETCKRVEGLITPEQEKGRNTDLSGPQILVNPDVVGSKLWIQVELSNILRVLDADQSGERGLEGGGFLKRQN</sequence>
<dbReference type="AlphaFoldDB" id="A0A834KZV8"/>
<evidence type="ECO:0000313" key="1">
    <source>
        <dbReference type="EMBL" id="KAF6736765.1"/>
    </source>
</evidence>
<protein>
    <submittedName>
        <fullName evidence="1">Uncharacterized protein</fullName>
    </submittedName>
</protein>
<name>A0A834KZV8_ORYME</name>
<gene>
    <name evidence="1" type="ORF">FQA47_017508</name>
</gene>
<reference evidence="1" key="1">
    <citation type="journal article" name="BMC Genomics">
        <title>Long-read sequencing and de novo genome assembly of marine medaka (Oryzias melastigma).</title>
        <authorList>
            <person name="Liang P."/>
            <person name="Saqib H.S.A."/>
            <person name="Ni X."/>
            <person name="Shen Y."/>
        </authorList>
    </citation>
    <scope>NUCLEOTIDE SEQUENCE</scope>
    <source>
        <strain evidence="1">Bigg-433</strain>
    </source>
</reference>
<dbReference type="Proteomes" id="UP000646548">
    <property type="component" value="Unassembled WGS sequence"/>
</dbReference>